<evidence type="ECO:0000256" key="1">
    <source>
        <dbReference type="ARBA" id="ARBA00001966"/>
    </source>
</evidence>
<sequence length="432" mass="48603">MLSLVRNVLNPYDTTRRDALARRWRDMPGALKTETQVIGRYVWGCGATHGIHERCNFGCTACYLGKTANHQPPLPFAAVARQMDVLAENLGAGGNIQITSGEVTLLPAEELVRILLYAREKKLVPMVMSHGDVLLHQPDYLDRLITEGRLTKISIHVDITQRGRKNYSRVDEEKALNPLRDQMAELLRGARQRTGRKLKAATTMTVNRQNIGQLGDVVHWFLDNADTFRILSFQPQAETGRTDTGDGVDGAAVWTALEAALGMKLTRHPAMFGHPDCTWFNLILMFDFGDKRALLPAVRLNKAQDQRLMVRLLEALGGVNLNDQKAGVSVGRVLGILLRSPVLLMRTLAYAVRRSWDERRWIPATIWAALRLKLRLRPTAFVVHNFMDRETLDTEVGRERVAACAFKLPVNGRMVSMCEMNGTELREQTYVV</sequence>
<dbReference type="Pfam" id="PF04055">
    <property type="entry name" value="Radical_SAM"/>
    <property type="match status" value="1"/>
</dbReference>
<keyword evidence="4" id="KW-0408">Iron</keyword>
<evidence type="ECO:0000256" key="5">
    <source>
        <dbReference type="ARBA" id="ARBA00023014"/>
    </source>
</evidence>
<evidence type="ECO:0000259" key="6">
    <source>
        <dbReference type="Pfam" id="PF04055"/>
    </source>
</evidence>
<keyword evidence="5" id="KW-0411">Iron-sulfur</keyword>
<dbReference type="Proteomes" id="UP000664417">
    <property type="component" value="Unassembled WGS sequence"/>
</dbReference>
<name>A0A8J7Q6S9_9BACT</name>
<evidence type="ECO:0000256" key="2">
    <source>
        <dbReference type="ARBA" id="ARBA00022691"/>
    </source>
</evidence>
<evidence type="ECO:0000313" key="7">
    <source>
        <dbReference type="EMBL" id="MBO1318987.1"/>
    </source>
</evidence>
<gene>
    <name evidence="7" type="ORF">J3U88_11010</name>
</gene>
<feature type="domain" description="Radical SAM core" evidence="6">
    <location>
        <begin position="53"/>
        <end position="170"/>
    </location>
</feature>
<dbReference type="Gene3D" id="3.20.20.70">
    <property type="entry name" value="Aldolase class I"/>
    <property type="match status" value="1"/>
</dbReference>
<keyword evidence="8" id="KW-1185">Reference proteome</keyword>
<dbReference type="InterPro" id="IPR034474">
    <property type="entry name" value="Methyltransferase_Class_D"/>
</dbReference>
<dbReference type="GO" id="GO:0051536">
    <property type="term" value="F:iron-sulfur cluster binding"/>
    <property type="evidence" value="ECO:0007669"/>
    <property type="project" value="UniProtKB-KW"/>
</dbReference>
<accession>A0A8J7Q6S9</accession>
<protein>
    <submittedName>
        <fullName evidence="7">Radical SAM protein</fullName>
    </submittedName>
</protein>
<keyword evidence="2" id="KW-0949">S-adenosyl-L-methionine</keyword>
<reference evidence="7" key="1">
    <citation type="submission" date="2021-03" db="EMBL/GenBank/DDBJ databases">
        <authorList>
            <person name="Wang G."/>
        </authorList>
    </citation>
    <scope>NUCLEOTIDE SEQUENCE</scope>
    <source>
        <strain evidence="7">KCTC 12899</strain>
    </source>
</reference>
<organism evidence="7 8">
    <name type="scientific">Acanthopleuribacter pedis</name>
    <dbReference type="NCBI Taxonomy" id="442870"/>
    <lineage>
        <taxon>Bacteria</taxon>
        <taxon>Pseudomonadati</taxon>
        <taxon>Acidobacteriota</taxon>
        <taxon>Holophagae</taxon>
        <taxon>Acanthopleuribacterales</taxon>
        <taxon>Acanthopleuribacteraceae</taxon>
        <taxon>Acanthopleuribacter</taxon>
    </lineage>
</organism>
<dbReference type="RefSeq" id="WP_207858808.1">
    <property type="nucleotide sequence ID" value="NZ_JAFREP010000008.1"/>
</dbReference>
<dbReference type="GO" id="GO:0046872">
    <property type="term" value="F:metal ion binding"/>
    <property type="evidence" value="ECO:0007669"/>
    <property type="project" value="UniProtKB-KW"/>
</dbReference>
<dbReference type="EMBL" id="JAFREP010000008">
    <property type="protein sequence ID" value="MBO1318987.1"/>
    <property type="molecule type" value="Genomic_DNA"/>
</dbReference>
<dbReference type="PANTHER" id="PTHR43306">
    <property type="entry name" value="7,8-DIHYDRO-6-HYDROXYMETHYLPTERIN DIMETHYLTRANSFERASE"/>
    <property type="match status" value="1"/>
</dbReference>
<dbReference type="SFLD" id="SFLDS00029">
    <property type="entry name" value="Radical_SAM"/>
    <property type="match status" value="1"/>
</dbReference>
<comment type="cofactor">
    <cofactor evidence="1">
        <name>[4Fe-4S] cluster</name>
        <dbReference type="ChEBI" id="CHEBI:49883"/>
    </cofactor>
</comment>
<dbReference type="GO" id="GO:0003824">
    <property type="term" value="F:catalytic activity"/>
    <property type="evidence" value="ECO:0007669"/>
    <property type="project" value="InterPro"/>
</dbReference>
<dbReference type="PANTHER" id="PTHR43306:SF1">
    <property type="entry name" value="7,8-DIHYDRO-6-HYDROXYMETHYLPTERIN DIMETHYLTRANSFERASE"/>
    <property type="match status" value="1"/>
</dbReference>
<dbReference type="InterPro" id="IPR013785">
    <property type="entry name" value="Aldolase_TIM"/>
</dbReference>
<dbReference type="InterPro" id="IPR007197">
    <property type="entry name" value="rSAM"/>
</dbReference>
<evidence type="ECO:0000256" key="4">
    <source>
        <dbReference type="ARBA" id="ARBA00023004"/>
    </source>
</evidence>
<dbReference type="SUPFAM" id="SSF102114">
    <property type="entry name" value="Radical SAM enzymes"/>
    <property type="match status" value="1"/>
</dbReference>
<proteinExistence type="predicted"/>
<evidence type="ECO:0000256" key="3">
    <source>
        <dbReference type="ARBA" id="ARBA00022723"/>
    </source>
</evidence>
<dbReference type="InterPro" id="IPR058240">
    <property type="entry name" value="rSAM_sf"/>
</dbReference>
<dbReference type="AlphaFoldDB" id="A0A8J7Q6S9"/>
<evidence type="ECO:0000313" key="8">
    <source>
        <dbReference type="Proteomes" id="UP000664417"/>
    </source>
</evidence>
<comment type="caution">
    <text evidence="7">The sequence shown here is derived from an EMBL/GenBank/DDBJ whole genome shotgun (WGS) entry which is preliminary data.</text>
</comment>
<keyword evidence="3" id="KW-0479">Metal-binding</keyword>